<sequence length="156" mass="18015">MKTLTEPLFLFFWLQLNCVSRGEQVEQHLSHLSVLEGDSAVIICTYTDSLSSYFYWYKHEPRAGLQLLIMQDFWSTEIKEGQGIIVLLNKKDKRLSLNITSAHIGDSATYFCAVSTQCSSGTSCLYINLRPWPKTDAFSSVEIRSFLYFMLRKQMF</sequence>
<dbReference type="Proteomes" id="UP000002494">
    <property type="component" value="Chromosome 15"/>
</dbReference>
<dbReference type="InterPro" id="IPR013106">
    <property type="entry name" value="Ig_V-set"/>
</dbReference>
<keyword evidence="2" id="KW-0391">Immunity</keyword>
<keyword evidence="5" id="KW-0393">Immunoglobulin domain</keyword>
<evidence type="ECO:0000313" key="9">
    <source>
        <dbReference type="Ensembl" id="ENSRNOP00000102043.1"/>
    </source>
</evidence>
<dbReference type="PROSITE" id="PS50835">
    <property type="entry name" value="IG_LIKE"/>
    <property type="match status" value="1"/>
</dbReference>
<dbReference type="InterPro" id="IPR007110">
    <property type="entry name" value="Ig-like_dom"/>
</dbReference>
<evidence type="ECO:0000256" key="2">
    <source>
        <dbReference type="ARBA" id="ARBA00022859"/>
    </source>
</evidence>
<dbReference type="GeneTree" id="ENSGT00940000159469"/>
<evidence type="ECO:0000256" key="7">
    <source>
        <dbReference type="SAM" id="SignalP"/>
    </source>
</evidence>
<reference evidence="9" key="1">
    <citation type="submission" date="2024-01" db="EMBL/GenBank/DDBJ databases">
        <title>GRCr8: a new rat reference genome assembly contstructed from accurate long reads and long range scaffolding.</title>
        <authorList>
            <person name="Doris P.A."/>
            <person name="Kalbfleisch T."/>
            <person name="Li K."/>
            <person name="Howe K."/>
            <person name="Wood J."/>
        </authorList>
    </citation>
    <scope>NUCLEOTIDE SEQUENCE [LARGE SCALE GENOMIC DNA]</scope>
    <source>
        <strain evidence="9">Brown Norway</strain>
    </source>
</reference>
<dbReference type="InterPro" id="IPR051006">
    <property type="entry name" value="TCR_variable_domain"/>
</dbReference>
<dbReference type="Ensembl" id="ENSRNOT00000141544.1">
    <property type="protein sequence ID" value="ENSRNOP00000102043.1"/>
    <property type="gene ID" value="ENSRNOG00000089834.1"/>
</dbReference>
<evidence type="ECO:0000256" key="3">
    <source>
        <dbReference type="ARBA" id="ARBA00023130"/>
    </source>
</evidence>
<feature type="signal peptide" evidence="7">
    <location>
        <begin position="1"/>
        <end position="22"/>
    </location>
</feature>
<name>A0ABK0LK98_RAT</name>
<keyword evidence="1 7" id="KW-0732">Signal</keyword>
<evidence type="ECO:0000256" key="4">
    <source>
        <dbReference type="ARBA" id="ARBA00023170"/>
    </source>
</evidence>
<dbReference type="PANTHER" id="PTHR19343">
    <property type="entry name" value="T CELL RECEPTOR ALPHA VARIABLE 1-2"/>
    <property type="match status" value="1"/>
</dbReference>
<dbReference type="SUPFAM" id="SSF48726">
    <property type="entry name" value="Immunoglobulin"/>
    <property type="match status" value="1"/>
</dbReference>
<reference evidence="9" key="2">
    <citation type="submission" date="2025-08" db="UniProtKB">
        <authorList>
            <consortium name="Ensembl"/>
        </authorList>
    </citation>
    <scope>IDENTIFICATION</scope>
    <source>
        <strain evidence="9">Brown Norway</strain>
    </source>
</reference>
<accession>A0ABK0LK98</accession>
<proteinExistence type="predicted"/>
<evidence type="ECO:0000259" key="8">
    <source>
        <dbReference type="PROSITE" id="PS50835"/>
    </source>
</evidence>
<dbReference type="Pfam" id="PF07686">
    <property type="entry name" value="V-set"/>
    <property type="match status" value="1"/>
</dbReference>
<evidence type="ECO:0000256" key="6">
    <source>
        <dbReference type="ARBA" id="ARBA00043266"/>
    </source>
</evidence>
<dbReference type="SMART" id="SM00406">
    <property type="entry name" value="IGv"/>
    <property type="match status" value="1"/>
</dbReference>
<keyword evidence="4" id="KW-0675">Receptor</keyword>
<dbReference type="PANTHER" id="PTHR19343:SF14">
    <property type="entry name" value="IG-LIKE DOMAIN-CONTAINING PROTEIN-RELATED"/>
    <property type="match status" value="1"/>
</dbReference>
<keyword evidence="6" id="KW-1279">T cell receptor</keyword>
<dbReference type="InterPro" id="IPR013783">
    <property type="entry name" value="Ig-like_fold"/>
</dbReference>
<evidence type="ECO:0000256" key="1">
    <source>
        <dbReference type="ARBA" id="ARBA00022729"/>
    </source>
</evidence>
<dbReference type="SMART" id="SM00409">
    <property type="entry name" value="IG"/>
    <property type="match status" value="1"/>
</dbReference>
<dbReference type="Gene3D" id="2.60.40.10">
    <property type="entry name" value="Immunoglobulins"/>
    <property type="match status" value="1"/>
</dbReference>
<dbReference type="InterPro" id="IPR036179">
    <property type="entry name" value="Ig-like_dom_sf"/>
</dbReference>
<evidence type="ECO:0000256" key="5">
    <source>
        <dbReference type="ARBA" id="ARBA00023319"/>
    </source>
</evidence>
<reference evidence="9" key="3">
    <citation type="submission" date="2025-09" db="UniProtKB">
        <authorList>
            <consortium name="Ensembl"/>
        </authorList>
    </citation>
    <scope>IDENTIFICATION</scope>
    <source>
        <strain evidence="9">Brown Norway</strain>
    </source>
</reference>
<feature type="domain" description="Ig-like" evidence="8">
    <location>
        <begin position="23"/>
        <end position="128"/>
    </location>
</feature>
<feature type="chain" id="PRO_5045118543" description="Ig-like domain-containing protein" evidence="7">
    <location>
        <begin position="23"/>
        <end position="156"/>
    </location>
</feature>
<evidence type="ECO:0000313" key="10">
    <source>
        <dbReference type="Proteomes" id="UP000002494"/>
    </source>
</evidence>
<keyword evidence="10" id="KW-1185">Reference proteome</keyword>
<organism evidence="9 10">
    <name type="scientific">Rattus norvegicus</name>
    <name type="common">Rat</name>
    <dbReference type="NCBI Taxonomy" id="10116"/>
    <lineage>
        <taxon>Eukaryota</taxon>
        <taxon>Metazoa</taxon>
        <taxon>Chordata</taxon>
        <taxon>Craniata</taxon>
        <taxon>Vertebrata</taxon>
        <taxon>Euteleostomi</taxon>
        <taxon>Mammalia</taxon>
        <taxon>Eutheria</taxon>
        <taxon>Euarchontoglires</taxon>
        <taxon>Glires</taxon>
        <taxon>Rodentia</taxon>
        <taxon>Myomorpha</taxon>
        <taxon>Muroidea</taxon>
        <taxon>Muridae</taxon>
        <taxon>Murinae</taxon>
        <taxon>Rattus</taxon>
    </lineage>
</organism>
<keyword evidence="3" id="KW-1064">Adaptive immunity</keyword>
<dbReference type="InterPro" id="IPR003599">
    <property type="entry name" value="Ig_sub"/>
</dbReference>
<protein>
    <recommendedName>
        <fullName evidence="8">Ig-like domain-containing protein</fullName>
    </recommendedName>
</protein>